<feature type="chain" id="PRO_5021487597" evidence="1">
    <location>
        <begin position="28"/>
        <end position="246"/>
    </location>
</feature>
<keyword evidence="1" id="KW-0732">Signal</keyword>
<proteinExistence type="predicted"/>
<evidence type="ECO:0000313" key="2">
    <source>
        <dbReference type="EMBL" id="TFI57570.1"/>
    </source>
</evidence>
<name>A0A4Y8ZNH9_9SPHN</name>
<accession>A0A4Y8ZNH9</accession>
<dbReference type="Proteomes" id="UP000298213">
    <property type="component" value="Unassembled WGS sequence"/>
</dbReference>
<dbReference type="EMBL" id="SPDV01000029">
    <property type="protein sequence ID" value="TFI57570.1"/>
    <property type="molecule type" value="Genomic_DNA"/>
</dbReference>
<protein>
    <submittedName>
        <fullName evidence="2">LamG domain-containing protein</fullName>
    </submittedName>
</protein>
<dbReference type="OrthoDB" id="851894at2"/>
<dbReference type="SUPFAM" id="SSF49899">
    <property type="entry name" value="Concanavalin A-like lectins/glucanases"/>
    <property type="match status" value="1"/>
</dbReference>
<gene>
    <name evidence="2" type="ORF">E2493_14470</name>
</gene>
<evidence type="ECO:0000256" key="1">
    <source>
        <dbReference type="SAM" id="SignalP"/>
    </source>
</evidence>
<dbReference type="AlphaFoldDB" id="A0A4Y8ZNH9"/>
<dbReference type="PROSITE" id="PS51257">
    <property type="entry name" value="PROKAR_LIPOPROTEIN"/>
    <property type="match status" value="1"/>
</dbReference>
<organism evidence="2 3">
    <name type="scientific">Sphingomonas parva</name>
    <dbReference type="NCBI Taxonomy" id="2555898"/>
    <lineage>
        <taxon>Bacteria</taxon>
        <taxon>Pseudomonadati</taxon>
        <taxon>Pseudomonadota</taxon>
        <taxon>Alphaproteobacteria</taxon>
        <taxon>Sphingomonadales</taxon>
        <taxon>Sphingomonadaceae</taxon>
        <taxon>Sphingomonas</taxon>
    </lineage>
</organism>
<dbReference type="Gene3D" id="2.60.120.200">
    <property type="match status" value="1"/>
</dbReference>
<dbReference type="InterPro" id="IPR013320">
    <property type="entry name" value="ConA-like_dom_sf"/>
</dbReference>
<evidence type="ECO:0000313" key="3">
    <source>
        <dbReference type="Proteomes" id="UP000298213"/>
    </source>
</evidence>
<comment type="caution">
    <text evidence="2">The sequence shown here is derived from an EMBL/GenBank/DDBJ whole genome shotgun (WGS) entry which is preliminary data.</text>
</comment>
<sequence length="246" mass="26883">MARPADVTRRVLASAALALLPWLAACAHEQGASGGATAWRFDRIDRIGNMPVRAEGGPQVIETEHGKAVAFDGLDDALFLPTHPLAGASKFTIEAVFRPDGGAFEQRWLHLAEASGNAPPDASPPVPPSGPRFLFEIRVVGDRWYLDAFTAGNGYNKALMAPDKTFPVGRWYHVAQTYDGRTYRAYVDGVLQTEAEIAFTPQAEGFTSIGTRINRRNYFHGAVLSARFTPRALPPERFHIPGKARK</sequence>
<reference evidence="2 3" key="1">
    <citation type="submission" date="2019-03" db="EMBL/GenBank/DDBJ databases">
        <title>Genome sequence of Sphingomonas sp. 17J27-24.</title>
        <authorList>
            <person name="Kim M."/>
            <person name="Maeng S."/>
            <person name="Sathiyaraj S."/>
        </authorList>
    </citation>
    <scope>NUCLEOTIDE SEQUENCE [LARGE SCALE GENOMIC DNA]</scope>
    <source>
        <strain evidence="2 3">17J27-24</strain>
    </source>
</reference>
<feature type="signal peptide" evidence="1">
    <location>
        <begin position="1"/>
        <end position="27"/>
    </location>
</feature>
<dbReference type="RefSeq" id="WP_135088018.1">
    <property type="nucleotide sequence ID" value="NZ_SPDV01000029.1"/>
</dbReference>
<keyword evidence="3" id="KW-1185">Reference proteome</keyword>
<dbReference type="Pfam" id="PF13385">
    <property type="entry name" value="Laminin_G_3"/>
    <property type="match status" value="1"/>
</dbReference>